<dbReference type="RefSeq" id="WP_236893576.1">
    <property type="nucleotide sequence ID" value="NZ_CP015716.1"/>
</dbReference>
<geneLocation type="plasmid" evidence="1">
    <name>pNPD8_2</name>
</geneLocation>
<keyword evidence="1" id="KW-0614">Plasmid</keyword>
<reference evidence="1" key="1">
    <citation type="submission" date="2016-05" db="EMBL/GenBank/DDBJ databases">
        <authorList>
            <person name="Lavstsen T."/>
            <person name="Jespersen J.S."/>
        </authorList>
    </citation>
    <scope>NUCLEOTIDE SEQUENCE</scope>
    <source>
        <strain evidence="1">CDC69096</strain>
        <plasmid evidence="1">pNPD8_2</plasmid>
    </source>
</reference>
<dbReference type="AlphaFoldDB" id="A0A1L7JN29"/>
<proteinExistence type="predicted"/>
<dbReference type="EMBL" id="CP015716">
    <property type="protein sequence ID" value="APU87181.1"/>
    <property type="molecule type" value="Genomic_DNA"/>
</dbReference>
<dbReference type="Pfam" id="PF14284">
    <property type="entry name" value="PcfJ"/>
    <property type="match status" value="1"/>
</dbReference>
<evidence type="ECO:0000313" key="1">
    <source>
        <dbReference type="EMBL" id="APU87181.1"/>
    </source>
</evidence>
<accession>A0A1L7JN29</accession>
<gene>
    <name evidence="1" type="ORF">NPD8_3909</name>
</gene>
<sequence length="74" mass="9141">MSNIIITWKDYLEKCIHLEYNLSNEFILFPKNLKERHDEICLEFDKHKMEIYNKKFIRDMKSFLNYIIGNIKII</sequence>
<protein>
    <submittedName>
        <fullName evidence="1">PcfJ-like family protein</fullName>
    </submittedName>
</protein>
<dbReference type="InterPro" id="IPR025586">
    <property type="entry name" value="PcfJ"/>
</dbReference>
<name>A0A1L7JN29_CLOBO</name>
<organism evidence="1">
    <name type="scientific">Clostridium botulinum</name>
    <dbReference type="NCBI Taxonomy" id="1491"/>
    <lineage>
        <taxon>Bacteria</taxon>
        <taxon>Bacillati</taxon>
        <taxon>Bacillota</taxon>
        <taxon>Clostridia</taxon>
        <taxon>Eubacteriales</taxon>
        <taxon>Clostridiaceae</taxon>
        <taxon>Clostridium</taxon>
    </lineage>
</organism>